<dbReference type="AlphaFoldDB" id="A0A926NWE2"/>
<organism evidence="1 2">
    <name type="scientific">Roseibium aggregatum</name>
    <dbReference type="NCBI Taxonomy" id="187304"/>
    <lineage>
        <taxon>Bacteria</taxon>
        <taxon>Pseudomonadati</taxon>
        <taxon>Pseudomonadota</taxon>
        <taxon>Alphaproteobacteria</taxon>
        <taxon>Hyphomicrobiales</taxon>
        <taxon>Stappiaceae</taxon>
        <taxon>Roseibium</taxon>
    </lineage>
</organism>
<name>A0A926NWE2_9HYPH</name>
<sequence length="122" mass="14404">MSQKHRDELKALFQKPCTNVIGFHQLLKHPEPKKFGPIKLMQYRAYMVGGGLKVAEMILRYDDVFFELFPHKREQIDRLRRQADEVQRMAIMLDGESTARWSNRLFKFASDCIAIFDGDKNR</sequence>
<dbReference type="EMBL" id="JABFCZ010000002">
    <property type="protein sequence ID" value="MBD1544895.1"/>
    <property type="molecule type" value="Genomic_DNA"/>
</dbReference>
<gene>
    <name evidence="1" type="ORF">HK439_01360</name>
</gene>
<evidence type="ECO:0000313" key="1">
    <source>
        <dbReference type="EMBL" id="MBD1544895.1"/>
    </source>
</evidence>
<comment type="caution">
    <text evidence="1">The sequence shown here is derived from an EMBL/GenBank/DDBJ whole genome shotgun (WGS) entry which is preliminary data.</text>
</comment>
<proteinExistence type="predicted"/>
<dbReference type="Proteomes" id="UP000598467">
    <property type="component" value="Unassembled WGS sequence"/>
</dbReference>
<reference evidence="1" key="1">
    <citation type="submission" date="2020-05" db="EMBL/GenBank/DDBJ databases">
        <title>Identification of trans-AT polyketide cluster in two marine bacteria, producers of a novel glutaramide-containing polyketide sesbanimide D and analogs.</title>
        <authorList>
            <person name="Kacar D."/>
            <person name="Rodriguez P."/>
            <person name="Canedo L."/>
            <person name="Gonzalez E."/>
            <person name="Galan B."/>
            <person name="De La Calle F."/>
            <person name="Garcia J.L."/>
        </authorList>
    </citation>
    <scope>NUCLEOTIDE SEQUENCE</scope>
    <source>
        <strain evidence="1">PHM038</strain>
    </source>
</reference>
<evidence type="ECO:0000313" key="2">
    <source>
        <dbReference type="Proteomes" id="UP000598467"/>
    </source>
</evidence>
<dbReference type="RefSeq" id="WP_190289575.1">
    <property type="nucleotide sequence ID" value="NZ_JABFCZ010000002.1"/>
</dbReference>
<accession>A0A926NWE2</accession>
<protein>
    <submittedName>
        <fullName evidence="1">Uncharacterized protein</fullName>
    </submittedName>
</protein>